<comment type="caution">
    <text evidence="2">The sequence shown here is derived from an EMBL/GenBank/DDBJ whole genome shotgun (WGS) entry which is preliminary data.</text>
</comment>
<dbReference type="Pfam" id="PF00814">
    <property type="entry name" value="TsaD"/>
    <property type="match status" value="1"/>
</dbReference>
<dbReference type="EC" id="2.3.1.234" evidence="2"/>
<dbReference type="SUPFAM" id="SSF53067">
    <property type="entry name" value="Actin-like ATPase domain"/>
    <property type="match status" value="2"/>
</dbReference>
<sequence length="258" mass="27303">MQDITLVLNTAEKRVQFALFRAGSMLCAEDWLAQRGGTELLAPALAEACSRLGFPPSAIGRIACAAGPGNFTGLRIGLTTASALARAAGAKQAGLNYLQCLAANAPAREGEEVLVLTNARRGLAYGARFRADEKGFPVPMGRTFLLPVPPLPEGFTMGSPAFVLGSAVNSNLACIKEALPPSARILEGDHPTPASLAAMVRAVDWEKEDGSDIPPLYMRDCDAVENLDAIARAQGRTPEIAQQELERLTHAPLTLVEE</sequence>
<dbReference type="GO" id="GO:0061711">
    <property type="term" value="F:tRNA N(6)-L-threonylcarbamoyladenine synthase activity"/>
    <property type="evidence" value="ECO:0007669"/>
    <property type="project" value="UniProtKB-EC"/>
</dbReference>
<feature type="domain" description="Gcp-like" evidence="1">
    <location>
        <begin position="33"/>
        <end position="130"/>
    </location>
</feature>
<dbReference type="AlphaFoldDB" id="A0A921AXK5"/>
<proteinExistence type="predicted"/>
<dbReference type="InterPro" id="IPR000905">
    <property type="entry name" value="Gcp-like_dom"/>
</dbReference>
<dbReference type="InterPro" id="IPR022496">
    <property type="entry name" value="T6A_TsaB"/>
</dbReference>
<dbReference type="Gene3D" id="3.30.420.40">
    <property type="match status" value="2"/>
</dbReference>
<dbReference type="Proteomes" id="UP000698963">
    <property type="component" value="Unassembled WGS sequence"/>
</dbReference>
<reference evidence="2" key="2">
    <citation type="submission" date="2021-09" db="EMBL/GenBank/DDBJ databases">
        <authorList>
            <person name="Gilroy R."/>
        </authorList>
    </citation>
    <scope>NUCLEOTIDE SEQUENCE</scope>
    <source>
        <strain evidence="2">ChiGjej2B2-19336</strain>
    </source>
</reference>
<name>A0A921AXK5_9BACT</name>
<gene>
    <name evidence="2" type="primary">tsaB</name>
    <name evidence="2" type="ORF">K8W16_11160</name>
</gene>
<accession>A0A921AXK5</accession>
<keyword evidence="2" id="KW-0012">Acyltransferase</keyword>
<evidence type="ECO:0000259" key="1">
    <source>
        <dbReference type="Pfam" id="PF00814"/>
    </source>
</evidence>
<dbReference type="EMBL" id="DYZA01000230">
    <property type="protein sequence ID" value="HJD98190.1"/>
    <property type="molecule type" value="Genomic_DNA"/>
</dbReference>
<evidence type="ECO:0000313" key="2">
    <source>
        <dbReference type="EMBL" id="HJD98190.1"/>
    </source>
</evidence>
<dbReference type="InterPro" id="IPR043129">
    <property type="entry name" value="ATPase_NBD"/>
</dbReference>
<dbReference type="NCBIfam" id="TIGR03725">
    <property type="entry name" value="T6A_YeaZ"/>
    <property type="match status" value="1"/>
</dbReference>
<dbReference type="RefSeq" id="WP_304123738.1">
    <property type="nucleotide sequence ID" value="NZ_DYZA01000230.1"/>
</dbReference>
<evidence type="ECO:0000313" key="3">
    <source>
        <dbReference type="Proteomes" id="UP000698963"/>
    </source>
</evidence>
<protein>
    <submittedName>
        <fullName evidence="2">tRNA (Adenosine(37)-N6)-threonylcarbamoyltransferase complex dimerization subunit type 1 TsaB</fullName>
        <ecNumber evidence="2">2.3.1.234</ecNumber>
    </submittedName>
</protein>
<keyword evidence="2" id="KW-0808">Transferase</keyword>
<dbReference type="GO" id="GO:0002949">
    <property type="term" value="P:tRNA threonylcarbamoyladenosine modification"/>
    <property type="evidence" value="ECO:0007669"/>
    <property type="project" value="InterPro"/>
</dbReference>
<organism evidence="2 3">
    <name type="scientific">Mailhella massiliensis</name>
    <dbReference type="NCBI Taxonomy" id="1903261"/>
    <lineage>
        <taxon>Bacteria</taxon>
        <taxon>Pseudomonadati</taxon>
        <taxon>Thermodesulfobacteriota</taxon>
        <taxon>Desulfovibrionia</taxon>
        <taxon>Desulfovibrionales</taxon>
        <taxon>Desulfovibrionaceae</taxon>
        <taxon>Mailhella</taxon>
    </lineage>
</organism>
<reference evidence="2" key="1">
    <citation type="journal article" date="2021" name="PeerJ">
        <title>Extensive microbial diversity within the chicken gut microbiome revealed by metagenomics and culture.</title>
        <authorList>
            <person name="Gilroy R."/>
            <person name="Ravi A."/>
            <person name="Getino M."/>
            <person name="Pursley I."/>
            <person name="Horton D.L."/>
            <person name="Alikhan N.F."/>
            <person name="Baker D."/>
            <person name="Gharbi K."/>
            <person name="Hall N."/>
            <person name="Watson M."/>
            <person name="Adriaenssens E.M."/>
            <person name="Foster-Nyarko E."/>
            <person name="Jarju S."/>
            <person name="Secka A."/>
            <person name="Antonio M."/>
            <person name="Oren A."/>
            <person name="Chaudhuri R.R."/>
            <person name="La Ragione R."/>
            <person name="Hildebrand F."/>
            <person name="Pallen M.J."/>
        </authorList>
    </citation>
    <scope>NUCLEOTIDE SEQUENCE</scope>
    <source>
        <strain evidence="2">ChiGjej2B2-19336</strain>
    </source>
</reference>